<evidence type="ECO:0000313" key="3">
    <source>
        <dbReference type="Proteomes" id="UP000316628"/>
    </source>
</evidence>
<organism evidence="2 3">
    <name type="scientific">Saccharothrix saharensis</name>
    <dbReference type="NCBI Taxonomy" id="571190"/>
    <lineage>
        <taxon>Bacteria</taxon>
        <taxon>Bacillati</taxon>
        <taxon>Actinomycetota</taxon>
        <taxon>Actinomycetes</taxon>
        <taxon>Pseudonocardiales</taxon>
        <taxon>Pseudonocardiaceae</taxon>
        <taxon>Saccharothrix</taxon>
    </lineage>
</organism>
<evidence type="ECO:0008006" key="4">
    <source>
        <dbReference type="Google" id="ProtNLM"/>
    </source>
</evidence>
<protein>
    <recommendedName>
        <fullName evidence="4">Ig-like domain-containing protein</fullName>
    </recommendedName>
</protein>
<name>A0A543J7A2_9PSEU</name>
<sequence>MAGDVRRPLMYLLAVAVPMLTSAAPAARSSQPEGPVRVMATPGDVFAGYKTEFLLSTGANQQVVVGRLNVPAGAFTTVDNSGYARTIRCVLDSQGDWDRSIVTFDGVTPNMPIVLTVNHVFPAPGTVTLSCGFDFQSGRTLLQFIKIDAIAAAGWSNTTLT</sequence>
<comment type="caution">
    <text evidence="2">The sequence shown here is derived from an EMBL/GenBank/DDBJ whole genome shotgun (WGS) entry which is preliminary data.</text>
</comment>
<dbReference type="EMBL" id="VFPP01000001">
    <property type="protein sequence ID" value="TQM78705.1"/>
    <property type="molecule type" value="Genomic_DNA"/>
</dbReference>
<dbReference type="AlphaFoldDB" id="A0A543J7A2"/>
<feature type="signal peptide" evidence="1">
    <location>
        <begin position="1"/>
        <end position="26"/>
    </location>
</feature>
<keyword evidence="3" id="KW-1185">Reference proteome</keyword>
<keyword evidence="1" id="KW-0732">Signal</keyword>
<gene>
    <name evidence="2" type="ORF">FHX81_0981</name>
</gene>
<dbReference type="Proteomes" id="UP000316628">
    <property type="component" value="Unassembled WGS sequence"/>
</dbReference>
<evidence type="ECO:0000313" key="2">
    <source>
        <dbReference type="EMBL" id="TQM78705.1"/>
    </source>
</evidence>
<reference evidence="2 3" key="1">
    <citation type="submission" date="2019-06" db="EMBL/GenBank/DDBJ databases">
        <title>Sequencing the genomes of 1000 actinobacteria strains.</title>
        <authorList>
            <person name="Klenk H.-P."/>
        </authorList>
    </citation>
    <scope>NUCLEOTIDE SEQUENCE [LARGE SCALE GENOMIC DNA]</scope>
    <source>
        <strain evidence="2 3">DSM 45456</strain>
    </source>
</reference>
<accession>A0A543J7A2</accession>
<evidence type="ECO:0000256" key="1">
    <source>
        <dbReference type="SAM" id="SignalP"/>
    </source>
</evidence>
<proteinExistence type="predicted"/>
<feature type="chain" id="PRO_5021942993" description="Ig-like domain-containing protein" evidence="1">
    <location>
        <begin position="27"/>
        <end position="161"/>
    </location>
</feature>